<dbReference type="PRINTS" id="PR00724">
    <property type="entry name" value="CRBOXYPTASEC"/>
</dbReference>
<evidence type="ECO:0000256" key="3">
    <source>
        <dbReference type="ARBA" id="ARBA00022670"/>
    </source>
</evidence>
<accession>Q234I0</accession>
<proteinExistence type="inferred from homology"/>
<name>Q234I0_TETTS</name>
<keyword evidence="4" id="KW-0732">Signal</keyword>
<gene>
    <name evidence="7" type="ORF">TTHERM_00105160</name>
</gene>
<dbReference type="InParanoid" id="Q234I0"/>
<dbReference type="PANTHER" id="PTHR11802:SF3">
    <property type="entry name" value="RETINOID-INDUCIBLE SERINE CARBOXYPEPTIDASE"/>
    <property type="match status" value="1"/>
</dbReference>
<dbReference type="RefSeq" id="XP_001012268.3">
    <property type="nucleotide sequence ID" value="XM_001012268.3"/>
</dbReference>
<organism evidence="7 8">
    <name type="scientific">Tetrahymena thermophila (strain SB210)</name>
    <dbReference type="NCBI Taxonomy" id="312017"/>
    <lineage>
        <taxon>Eukaryota</taxon>
        <taxon>Sar</taxon>
        <taxon>Alveolata</taxon>
        <taxon>Ciliophora</taxon>
        <taxon>Intramacronucleata</taxon>
        <taxon>Oligohymenophorea</taxon>
        <taxon>Hymenostomatida</taxon>
        <taxon>Tetrahymenina</taxon>
        <taxon>Tetrahymenidae</taxon>
        <taxon>Tetrahymena</taxon>
    </lineage>
</organism>
<dbReference type="Proteomes" id="UP000009168">
    <property type="component" value="Unassembled WGS sequence"/>
</dbReference>
<comment type="similarity">
    <text evidence="1">Belongs to the peptidase S10 family.</text>
</comment>
<dbReference type="eggNOG" id="KOG1282">
    <property type="taxonomic scope" value="Eukaryota"/>
</dbReference>
<protein>
    <submittedName>
        <fullName evidence="7">Serine carboxypeptidase family protein</fullName>
    </submittedName>
</protein>
<keyword evidence="8" id="KW-1185">Reference proteome</keyword>
<dbReference type="HOGENOM" id="CLU_008523_10_1_1"/>
<keyword evidence="2 7" id="KW-0121">Carboxypeptidase</keyword>
<evidence type="ECO:0000256" key="1">
    <source>
        <dbReference type="ARBA" id="ARBA00009431"/>
    </source>
</evidence>
<keyword evidence="3" id="KW-0645">Protease</keyword>
<dbReference type="GeneID" id="7828134"/>
<dbReference type="OrthoDB" id="433625at2759"/>
<dbReference type="AlphaFoldDB" id="Q234I0"/>
<reference evidence="8" key="1">
    <citation type="journal article" date="2006" name="PLoS Biol.">
        <title>Macronuclear genome sequence of the ciliate Tetrahymena thermophila, a model eukaryote.</title>
        <authorList>
            <person name="Eisen J.A."/>
            <person name="Coyne R.S."/>
            <person name="Wu M."/>
            <person name="Wu D."/>
            <person name="Thiagarajan M."/>
            <person name="Wortman J.R."/>
            <person name="Badger J.H."/>
            <person name="Ren Q."/>
            <person name="Amedeo P."/>
            <person name="Jones K.M."/>
            <person name="Tallon L.J."/>
            <person name="Delcher A.L."/>
            <person name="Salzberg S.L."/>
            <person name="Silva J.C."/>
            <person name="Haas B.J."/>
            <person name="Majoros W.H."/>
            <person name="Farzad M."/>
            <person name="Carlton J.M."/>
            <person name="Smith R.K. Jr."/>
            <person name="Garg J."/>
            <person name="Pearlman R.E."/>
            <person name="Karrer K.M."/>
            <person name="Sun L."/>
            <person name="Manning G."/>
            <person name="Elde N.C."/>
            <person name="Turkewitz A.P."/>
            <person name="Asai D.J."/>
            <person name="Wilkes D.E."/>
            <person name="Wang Y."/>
            <person name="Cai H."/>
            <person name="Collins K."/>
            <person name="Stewart B.A."/>
            <person name="Lee S.R."/>
            <person name="Wilamowska K."/>
            <person name="Weinberg Z."/>
            <person name="Ruzzo W.L."/>
            <person name="Wloga D."/>
            <person name="Gaertig J."/>
            <person name="Frankel J."/>
            <person name="Tsao C.-C."/>
            <person name="Gorovsky M.A."/>
            <person name="Keeling P.J."/>
            <person name="Waller R.F."/>
            <person name="Patron N.J."/>
            <person name="Cherry J.M."/>
            <person name="Stover N.A."/>
            <person name="Krieger C.J."/>
            <person name="del Toro C."/>
            <person name="Ryder H.F."/>
            <person name="Williamson S.C."/>
            <person name="Barbeau R.A."/>
            <person name="Hamilton E.P."/>
            <person name="Orias E."/>
        </authorList>
    </citation>
    <scope>NUCLEOTIDE SEQUENCE [LARGE SCALE GENOMIC DNA]</scope>
    <source>
        <strain evidence="8">SB210</strain>
    </source>
</reference>
<dbReference type="GO" id="GO:0006508">
    <property type="term" value="P:proteolysis"/>
    <property type="evidence" value="ECO:0007669"/>
    <property type="project" value="UniProtKB-KW"/>
</dbReference>
<dbReference type="ESTHER" id="tetts-q234i0">
    <property type="family name" value="Carboxypeptidase_S10"/>
</dbReference>
<dbReference type="InterPro" id="IPR029058">
    <property type="entry name" value="AB_hydrolase_fold"/>
</dbReference>
<dbReference type="InterPro" id="IPR001563">
    <property type="entry name" value="Peptidase_S10"/>
</dbReference>
<evidence type="ECO:0000256" key="5">
    <source>
        <dbReference type="ARBA" id="ARBA00022801"/>
    </source>
</evidence>
<dbReference type="Gene3D" id="3.40.50.1820">
    <property type="entry name" value="alpha/beta hydrolase"/>
    <property type="match status" value="1"/>
</dbReference>
<dbReference type="GO" id="GO:0004185">
    <property type="term" value="F:serine-type carboxypeptidase activity"/>
    <property type="evidence" value="ECO:0007669"/>
    <property type="project" value="InterPro"/>
</dbReference>
<dbReference type="PANTHER" id="PTHR11802">
    <property type="entry name" value="SERINE PROTEASE FAMILY S10 SERINE CARBOXYPEPTIDASE"/>
    <property type="match status" value="1"/>
</dbReference>
<dbReference type="KEGG" id="tet:TTHERM_00105160"/>
<dbReference type="STRING" id="312017.Q234I0"/>
<evidence type="ECO:0000256" key="2">
    <source>
        <dbReference type="ARBA" id="ARBA00022645"/>
    </source>
</evidence>
<dbReference type="SUPFAM" id="SSF53474">
    <property type="entry name" value="alpha/beta-Hydrolases"/>
    <property type="match status" value="1"/>
</dbReference>
<dbReference type="EMBL" id="GG662767">
    <property type="protein sequence ID" value="EAR92023.3"/>
    <property type="molecule type" value="Genomic_DNA"/>
</dbReference>
<evidence type="ECO:0000256" key="6">
    <source>
        <dbReference type="ARBA" id="ARBA00023180"/>
    </source>
</evidence>
<evidence type="ECO:0000313" key="8">
    <source>
        <dbReference type="Proteomes" id="UP000009168"/>
    </source>
</evidence>
<sequence>MNQFLRKIIGITDKQQKPTYSETYETECNKAKIKEYDGEVYSGFLKIKSSTYPSCIGYLFYGAKGIKKQDLNKYPTIIWLCGGPGMSSQNSNFNGIGPLYIREVNKDVFKKIKNENSWTNYFNLVFIDQPIGVGLSYVKIANDIPATLEQLANQFCLALLELYDNEKSCMKQLGISRTDNPLFIYGESFAGKYIPSIAEKIVKDGNQFNLVGVGLLDANIQPFYVMLEQNQYLFDLNLITEEKYQNNLLVIEAFKSPLSSKDNLTLRQVYQQYLNFTFKNVSADKIYNYKTCNKQFSNFNLDAFMNQQQTCDMFKLTLKEPYNEFFEESYNFLNWNIVQDSTPKIEFLLNNNIHVHIMNGDLDLLVPYKSQQQWIDRLNWLHAEKFKSMEMQTILNSKGDKISSSKQIENLTFDIVYESGHFICFDQPQSALMLLKKNIQLVLTKLNQIKQ</sequence>
<keyword evidence="6" id="KW-0325">Glycoprotein</keyword>
<dbReference type="Pfam" id="PF00450">
    <property type="entry name" value="Peptidase_S10"/>
    <property type="match status" value="1"/>
</dbReference>
<keyword evidence="5" id="KW-0378">Hydrolase</keyword>
<evidence type="ECO:0000313" key="7">
    <source>
        <dbReference type="EMBL" id="EAR92023.3"/>
    </source>
</evidence>
<evidence type="ECO:0000256" key="4">
    <source>
        <dbReference type="ARBA" id="ARBA00022729"/>
    </source>
</evidence>
<dbReference type="MEROPS" id="S10.003"/>